<evidence type="ECO:0000256" key="1">
    <source>
        <dbReference type="SAM" id="MobiDB-lite"/>
    </source>
</evidence>
<dbReference type="OrthoDB" id="9805649at2"/>
<dbReference type="SUPFAM" id="SSF52266">
    <property type="entry name" value="SGNH hydrolase"/>
    <property type="match status" value="1"/>
</dbReference>
<dbReference type="Proteomes" id="UP000194474">
    <property type="component" value="Unassembled WGS sequence"/>
</dbReference>
<evidence type="ECO:0000313" key="2">
    <source>
        <dbReference type="EMBL" id="SMQ85936.1"/>
    </source>
</evidence>
<dbReference type="Gene3D" id="3.40.50.1110">
    <property type="entry name" value="SGNH hydrolase"/>
    <property type="match status" value="1"/>
</dbReference>
<dbReference type="InterPro" id="IPR007407">
    <property type="entry name" value="DUF459"/>
</dbReference>
<dbReference type="GO" id="GO:0016788">
    <property type="term" value="F:hydrolase activity, acting on ester bonds"/>
    <property type="evidence" value="ECO:0007669"/>
    <property type="project" value="UniProtKB-ARBA"/>
</dbReference>
<feature type="compositionally biased region" description="Low complexity" evidence="1">
    <location>
        <begin position="73"/>
        <end position="92"/>
    </location>
</feature>
<name>A0A1Y6G750_9HYPH</name>
<sequence length="407" mass="43658">MNFGACYKARANMGTDMKRLVLALLVVCVALIDVGPALAQAAAGDRIQVAQAEAPRRRTLFDLLFGEEPAPAPQVQQQPQSQPRQTAPRPTAALPPPKPVVDKSPDATRMAVFGDSLAIDLTKALERFYAEDPNLVVIGQGVNSSGFVRDDFFDWNAAIAEQIAADSFDIAVVIIGINDRQEITASGQTYPALSEGWTNIYQARLNSFLGQLRAARKPVIWMGLPPMERSQYSAAMNQISALHRMAAFANGAEFVDIYDRFADAEGRYAAYGPDVNGQNALMRKDDGIHYSAAGADKLAFYISQSISTFYRGGQVSVAVADPLQGTDAAQMLRPPYQGLGQIRLLEVAGAVMPLSRVPDRASDLVLAGTAGDAPAAFSLEQLMQAPQGRVDAFGVGLEPERDSGEAP</sequence>
<dbReference type="Pfam" id="PF04311">
    <property type="entry name" value="DUF459"/>
    <property type="match status" value="1"/>
</dbReference>
<protein>
    <submittedName>
        <fullName evidence="2">Uncharacterized protein</fullName>
    </submittedName>
</protein>
<dbReference type="AlphaFoldDB" id="A0A1Y6G750"/>
<dbReference type="InterPro" id="IPR036514">
    <property type="entry name" value="SGNH_hydro_sf"/>
</dbReference>
<accession>A0A1Y6G750</accession>
<dbReference type="PANTHER" id="PTHR30383">
    <property type="entry name" value="THIOESTERASE 1/PROTEASE 1/LYSOPHOSPHOLIPASE L1"/>
    <property type="match status" value="1"/>
</dbReference>
<organism evidence="2 3">
    <name type="scientific">Devosia lucknowensis</name>
    <dbReference type="NCBI Taxonomy" id="1096929"/>
    <lineage>
        <taxon>Bacteria</taxon>
        <taxon>Pseudomonadati</taxon>
        <taxon>Pseudomonadota</taxon>
        <taxon>Alphaproteobacteria</taxon>
        <taxon>Hyphomicrobiales</taxon>
        <taxon>Devosiaceae</taxon>
        <taxon>Devosia</taxon>
    </lineage>
</organism>
<evidence type="ECO:0000313" key="3">
    <source>
        <dbReference type="Proteomes" id="UP000194474"/>
    </source>
</evidence>
<proteinExistence type="predicted"/>
<dbReference type="EMBL" id="FXWK01000002">
    <property type="protein sequence ID" value="SMQ85936.1"/>
    <property type="molecule type" value="Genomic_DNA"/>
</dbReference>
<feature type="region of interest" description="Disordered" evidence="1">
    <location>
        <begin position="71"/>
        <end position="105"/>
    </location>
</feature>
<reference evidence="3" key="1">
    <citation type="submission" date="2017-04" db="EMBL/GenBank/DDBJ databases">
        <authorList>
            <person name="Varghese N."/>
            <person name="Submissions S."/>
        </authorList>
    </citation>
    <scope>NUCLEOTIDE SEQUENCE [LARGE SCALE GENOMIC DNA]</scope>
</reference>
<dbReference type="InterPro" id="IPR051532">
    <property type="entry name" value="Ester_Hydrolysis_Enzymes"/>
</dbReference>
<gene>
    <name evidence="2" type="ORF">SAMN06295905_3231</name>
</gene>
<keyword evidence="3" id="KW-1185">Reference proteome</keyword>